<proteinExistence type="predicted"/>
<gene>
    <name evidence="1" type="ORF">C1631_012225</name>
</gene>
<dbReference type="InterPro" id="IPR009057">
    <property type="entry name" value="Homeodomain-like_sf"/>
</dbReference>
<organism evidence="1 2">
    <name type="scientific">Chryseobacterium phosphatilyticum</name>
    <dbReference type="NCBI Taxonomy" id="475075"/>
    <lineage>
        <taxon>Bacteria</taxon>
        <taxon>Pseudomonadati</taxon>
        <taxon>Bacteroidota</taxon>
        <taxon>Flavobacteriia</taxon>
        <taxon>Flavobacteriales</taxon>
        <taxon>Weeksellaceae</taxon>
        <taxon>Chryseobacterium group</taxon>
        <taxon>Chryseobacterium</taxon>
    </lineage>
</organism>
<dbReference type="Gene3D" id="1.10.10.60">
    <property type="entry name" value="Homeodomain-like"/>
    <property type="match status" value="1"/>
</dbReference>
<dbReference type="SUPFAM" id="SSF46689">
    <property type="entry name" value="Homeodomain-like"/>
    <property type="match status" value="1"/>
</dbReference>
<evidence type="ECO:0000313" key="2">
    <source>
        <dbReference type="Proteomes" id="UP000236594"/>
    </source>
</evidence>
<sequence>MDLKNIHIGSLISLRIEECKMEAFRICNFLKRTEEELNSILLQKTLDTEILLKFSILLEYDFFRLYSQYLILYAPPANLDCTHNKNTKSNLPQYRKNIYTRELVDFILEQIENGSKTKVQIIEEYRIPKSTLYKWQNKYKPTKKTQ</sequence>
<evidence type="ECO:0000313" key="1">
    <source>
        <dbReference type="EMBL" id="PWN69495.1"/>
    </source>
</evidence>
<dbReference type="AlphaFoldDB" id="A0A316X6P9"/>
<comment type="caution">
    <text evidence="1">The sequence shown here is derived from an EMBL/GenBank/DDBJ whole genome shotgun (WGS) entry which is preliminary data.</text>
</comment>
<protein>
    <submittedName>
        <fullName evidence="1">Transposase</fullName>
    </submittedName>
</protein>
<reference evidence="1 2" key="1">
    <citation type="submission" date="2018-04" db="EMBL/GenBank/DDBJ databases">
        <title>Draft Genome Sequence of Phosphate-Solubilizing Chryseobacterium sp. ISE14 that is a Biocontrol and Plant Growth-Promoting Rhizobacterium Isolated from Cucumber.</title>
        <authorList>
            <person name="Jeong J.-J."/>
            <person name="Sang M.K."/>
            <person name="Choi I.-G."/>
            <person name="Kim K.D."/>
        </authorList>
    </citation>
    <scope>NUCLEOTIDE SEQUENCE [LARGE SCALE GENOMIC DNA]</scope>
    <source>
        <strain evidence="1 2">ISE14</strain>
    </source>
</reference>
<accession>A0A316X6P9</accession>
<dbReference type="EMBL" id="PPED02000003">
    <property type="protein sequence ID" value="PWN69495.1"/>
    <property type="molecule type" value="Genomic_DNA"/>
</dbReference>
<keyword evidence="2" id="KW-1185">Reference proteome</keyword>
<dbReference type="Proteomes" id="UP000236594">
    <property type="component" value="Unassembled WGS sequence"/>
</dbReference>
<dbReference type="OrthoDB" id="799937at2"/>
<name>A0A316X6P9_9FLAO</name>